<organism evidence="2 3">
    <name type="scientific">Bradyrhizobium lablabi</name>
    <dbReference type="NCBI Taxonomy" id="722472"/>
    <lineage>
        <taxon>Bacteria</taxon>
        <taxon>Pseudomonadati</taxon>
        <taxon>Pseudomonadota</taxon>
        <taxon>Alphaproteobacteria</taxon>
        <taxon>Hyphomicrobiales</taxon>
        <taxon>Nitrobacteraceae</taxon>
        <taxon>Bradyrhizobium</taxon>
    </lineage>
</organism>
<dbReference type="AlphaFoldDB" id="A0A1M7B1Y3"/>
<name>A0A1M7B1Y3_9BRAD</name>
<dbReference type="InterPro" id="IPR050765">
    <property type="entry name" value="Riboflavin_Biosynth_HTPR"/>
</dbReference>
<dbReference type="EMBL" id="FNTI01000001">
    <property type="protein sequence ID" value="SED49279.1"/>
    <property type="molecule type" value="Genomic_DNA"/>
</dbReference>
<accession>A0A1M7B1Y3</accession>
<dbReference type="PANTHER" id="PTHR38011">
    <property type="entry name" value="DIHYDROFOLATE REDUCTASE FAMILY PROTEIN (AFU_ORTHOLOGUE AFUA_8G06820)"/>
    <property type="match status" value="1"/>
</dbReference>
<dbReference type="GO" id="GO:0008703">
    <property type="term" value="F:5-amino-6-(5-phosphoribosylamino)uracil reductase activity"/>
    <property type="evidence" value="ECO:0007669"/>
    <property type="project" value="InterPro"/>
</dbReference>
<gene>
    <name evidence="2" type="ORF">SAMN05444171_4257</name>
</gene>
<dbReference type="GO" id="GO:0009231">
    <property type="term" value="P:riboflavin biosynthetic process"/>
    <property type="evidence" value="ECO:0007669"/>
    <property type="project" value="InterPro"/>
</dbReference>
<dbReference type="PANTHER" id="PTHR38011:SF11">
    <property type="entry name" value="2,5-DIAMINO-6-RIBOSYLAMINO-4(3H)-PYRIMIDINONE 5'-PHOSPHATE REDUCTASE"/>
    <property type="match status" value="1"/>
</dbReference>
<dbReference type="RefSeq" id="WP_074823008.1">
    <property type="nucleotide sequence ID" value="NZ_FNTI01000001.1"/>
</dbReference>
<protein>
    <submittedName>
        <fullName evidence="2">Dihydrofolate reductase</fullName>
    </submittedName>
</protein>
<dbReference type="OrthoDB" id="7342392at2"/>
<evidence type="ECO:0000313" key="3">
    <source>
        <dbReference type="Proteomes" id="UP000183208"/>
    </source>
</evidence>
<dbReference type="SUPFAM" id="SSF53597">
    <property type="entry name" value="Dihydrofolate reductase-like"/>
    <property type="match status" value="1"/>
</dbReference>
<evidence type="ECO:0000313" key="2">
    <source>
        <dbReference type="EMBL" id="SED49279.1"/>
    </source>
</evidence>
<dbReference type="InterPro" id="IPR002734">
    <property type="entry name" value="RibDG_C"/>
</dbReference>
<dbReference type="Gene3D" id="3.40.430.10">
    <property type="entry name" value="Dihydrofolate Reductase, subunit A"/>
    <property type="match status" value="1"/>
</dbReference>
<sequence length="186" mass="20239">MPKLVVYNAMSLDGYFTDANGDMSWAHKQDPEWQAFVKENASGGGQLLFGRITYELMAGFWSTQAALQSNPVVAERLNALPKFVCSTTLEQAAWNNTTLLKGDLTAEVRKLKQQAGADIVVMGSGSVVAQLAEAGLIDEYQIVLNPLVVGQGRTLFEGVQRKLPMKLAKSRPFANGNVVLFYEPAA</sequence>
<dbReference type="Proteomes" id="UP000183208">
    <property type="component" value="Unassembled WGS sequence"/>
</dbReference>
<evidence type="ECO:0000259" key="1">
    <source>
        <dbReference type="Pfam" id="PF01872"/>
    </source>
</evidence>
<dbReference type="InterPro" id="IPR024072">
    <property type="entry name" value="DHFR-like_dom_sf"/>
</dbReference>
<dbReference type="Pfam" id="PF01872">
    <property type="entry name" value="RibD_C"/>
    <property type="match status" value="1"/>
</dbReference>
<reference evidence="2 3" key="1">
    <citation type="submission" date="2016-10" db="EMBL/GenBank/DDBJ databases">
        <authorList>
            <person name="de Groot N.N."/>
        </authorList>
    </citation>
    <scope>NUCLEOTIDE SEQUENCE [LARGE SCALE GENOMIC DNA]</scope>
    <source>
        <strain evidence="2 3">GAS522</strain>
    </source>
</reference>
<proteinExistence type="predicted"/>
<feature type="domain" description="Bacterial bifunctional deaminase-reductase C-terminal" evidence="1">
    <location>
        <begin position="2"/>
        <end position="178"/>
    </location>
</feature>